<reference evidence="1 2" key="1">
    <citation type="submission" date="2020-12" db="EMBL/GenBank/DDBJ databases">
        <title>Concerted genomic and epigenomic changes stabilize Arabidopsis allopolyploids.</title>
        <authorList>
            <person name="Chen Z."/>
        </authorList>
    </citation>
    <scope>NUCLEOTIDE SEQUENCE [LARGE SCALE GENOMIC DNA]</scope>
    <source>
        <strain evidence="1">Allo738</strain>
        <tissue evidence="1">Leaf</tissue>
    </source>
</reference>
<organism evidence="1 2">
    <name type="scientific">Arabidopsis thaliana x Arabidopsis arenosa</name>
    <dbReference type="NCBI Taxonomy" id="1240361"/>
    <lineage>
        <taxon>Eukaryota</taxon>
        <taxon>Viridiplantae</taxon>
        <taxon>Streptophyta</taxon>
        <taxon>Embryophyta</taxon>
        <taxon>Tracheophyta</taxon>
        <taxon>Spermatophyta</taxon>
        <taxon>Magnoliopsida</taxon>
        <taxon>eudicotyledons</taxon>
        <taxon>Gunneridae</taxon>
        <taxon>Pentapetalae</taxon>
        <taxon>rosids</taxon>
        <taxon>malvids</taxon>
        <taxon>Brassicales</taxon>
        <taxon>Brassicaceae</taxon>
        <taxon>Camelineae</taxon>
        <taxon>Arabidopsis</taxon>
    </lineage>
</organism>
<dbReference type="EMBL" id="JAEFBK010000010">
    <property type="protein sequence ID" value="KAG7561059.1"/>
    <property type="molecule type" value="Genomic_DNA"/>
</dbReference>
<comment type="caution">
    <text evidence="1">The sequence shown here is derived from an EMBL/GenBank/DDBJ whole genome shotgun (WGS) entry which is preliminary data.</text>
</comment>
<keyword evidence="2" id="KW-1185">Reference proteome</keyword>
<dbReference type="InterPro" id="IPR024768">
    <property type="entry name" value="Marf1"/>
</dbReference>
<dbReference type="GO" id="GO:0005777">
    <property type="term" value="C:peroxisome"/>
    <property type="evidence" value="ECO:0007669"/>
    <property type="project" value="InterPro"/>
</dbReference>
<evidence type="ECO:0000313" key="2">
    <source>
        <dbReference type="Proteomes" id="UP000694240"/>
    </source>
</evidence>
<dbReference type="AlphaFoldDB" id="A0A8T1ZPT0"/>
<protein>
    <recommendedName>
        <fullName evidence="3">NYN domain-containing protein</fullName>
    </recommendedName>
</protein>
<name>A0A8T1ZPT0_9BRAS</name>
<proteinExistence type="predicted"/>
<gene>
    <name evidence="1" type="ORF">ISN45_Aa05g025160</name>
</gene>
<dbReference type="Proteomes" id="UP000694240">
    <property type="component" value="Chromosome 10"/>
</dbReference>
<evidence type="ECO:0000313" key="1">
    <source>
        <dbReference type="EMBL" id="KAG7561059.1"/>
    </source>
</evidence>
<dbReference type="CDD" id="cd10910">
    <property type="entry name" value="PIN_limkain_b1_N_like"/>
    <property type="match status" value="1"/>
</dbReference>
<dbReference type="PANTHER" id="PTHR14379:SF3">
    <property type="entry name" value="MEIOSIS REGULATOR AND MRNA STABILITY FACTOR 1"/>
    <property type="match status" value="1"/>
</dbReference>
<dbReference type="PANTHER" id="PTHR14379">
    <property type="entry name" value="LIMKAIN B LKAP"/>
    <property type="match status" value="1"/>
</dbReference>
<evidence type="ECO:0008006" key="3">
    <source>
        <dbReference type="Google" id="ProtNLM"/>
    </source>
</evidence>
<sequence>MSSSNSKFSEAETGVFWDLDECPIPDDLSPASIYDNIKLALKNMGYTGRVSIFAYSSANQSKEEFESANIQLKAEGAYKNPMFALDIYNWGVDHPNEPSNLMRNLEMHQEGYFVVLQVQFGFGLAYQLEGALSITKAHKLLPLLQLVLLLGKGHH</sequence>
<dbReference type="GO" id="GO:0010468">
    <property type="term" value="P:regulation of gene expression"/>
    <property type="evidence" value="ECO:0007669"/>
    <property type="project" value="InterPro"/>
</dbReference>
<accession>A0A8T1ZPT0</accession>